<accession>A0A1G7JMG4</accession>
<protein>
    <recommendedName>
        <fullName evidence="3">YD repeat-containing protein</fullName>
    </recommendedName>
</protein>
<evidence type="ECO:0000313" key="1">
    <source>
        <dbReference type="EMBL" id="SDF26045.1"/>
    </source>
</evidence>
<dbReference type="AlphaFoldDB" id="A0A1G7JMG4"/>
<dbReference type="EMBL" id="FNAN01000009">
    <property type="protein sequence ID" value="SDF26045.1"/>
    <property type="molecule type" value="Genomic_DNA"/>
</dbReference>
<dbReference type="PROSITE" id="PS51257">
    <property type="entry name" value="PROKAR_LIPOPROTEIN"/>
    <property type="match status" value="1"/>
</dbReference>
<dbReference type="Proteomes" id="UP000198748">
    <property type="component" value="Unassembled WGS sequence"/>
</dbReference>
<reference evidence="2" key="1">
    <citation type="submission" date="2016-10" db="EMBL/GenBank/DDBJ databases">
        <authorList>
            <person name="Varghese N."/>
            <person name="Submissions S."/>
        </authorList>
    </citation>
    <scope>NUCLEOTIDE SEQUENCE [LARGE SCALE GENOMIC DNA]</scope>
    <source>
        <strain evidence="2">DSM 25329</strain>
    </source>
</reference>
<evidence type="ECO:0008006" key="3">
    <source>
        <dbReference type="Google" id="ProtNLM"/>
    </source>
</evidence>
<evidence type="ECO:0000313" key="2">
    <source>
        <dbReference type="Proteomes" id="UP000198748"/>
    </source>
</evidence>
<sequence length="285" mass="32255">MNRMKFSETLLKGFAFAVFLGSCNNEQPIIPVETTSVNATDQNAKINAVLKLYKYGNDAIQYVKSGKFMGQVSRVSNASKYQKYTYNDNNGTTNLFITSSSYLQSTNAKFFESVYEISNGRCIANKESNGATYDYKYNVLGQLEEVFMVYQGFWLKSTYSYIFNAATNAYRLDKIVAVNQSGPVRETKFTYTAIPKKYQLNPDNVDTDLLLPFFGTFSDVLIKDVEVKSLAGAQSTEFREYNYIIDNAGHISSRTEVYHPLGKASNSSLSTTLIDYKYTQYWQGL</sequence>
<proteinExistence type="predicted"/>
<name>A0A1G7JMG4_9BACT</name>
<organism evidence="1 2">
    <name type="scientific">Dyadobacter soli</name>
    <dbReference type="NCBI Taxonomy" id="659014"/>
    <lineage>
        <taxon>Bacteria</taxon>
        <taxon>Pseudomonadati</taxon>
        <taxon>Bacteroidota</taxon>
        <taxon>Cytophagia</taxon>
        <taxon>Cytophagales</taxon>
        <taxon>Spirosomataceae</taxon>
        <taxon>Dyadobacter</taxon>
    </lineage>
</organism>
<gene>
    <name evidence="1" type="ORF">SAMN04487996_109335</name>
</gene>
<keyword evidence="2" id="KW-1185">Reference proteome</keyword>